<dbReference type="OMA" id="NDEKVEW"/>
<reference evidence="7" key="1">
    <citation type="journal article" date="2013" name="Science">
        <title>The Amborella genome and the evolution of flowering plants.</title>
        <authorList>
            <consortium name="Amborella Genome Project"/>
        </authorList>
    </citation>
    <scope>NUCLEOTIDE SEQUENCE [LARGE SCALE GENOMIC DNA]</scope>
</reference>
<dbReference type="HOGENOM" id="CLU_010119_16_4_1"/>
<evidence type="ECO:0000313" key="7">
    <source>
        <dbReference type="Proteomes" id="UP000017836"/>
    </source>
</evidence>
<dbReference type="Pfam" id="PF03171">
    <property type="entry name" value="2OG-FeII_Oxy"/>
    <property type="match status" value="1"/>
</dbReference>
<evidence type="ECO:0000259" key="5">
    <source>
        <dbReference type="PROSITE" id="PS51471"/>
    </source>
</evidence>
<sequence length="272" mass="30189">MVAERVQGLALAGLDKLPPQFIRPLNERPENSKALTGLHVPTVSFSPDCKQAAKGSEEWGIFQLTDHGISPELFRRLKEAGEGFFSLPQEYKEQYANDFAGGVFEGYGTKLAKNPDQKLEWIDYFFHFMWPTSRVNYDKWPKSPLNYREVTEEYGEEMKRVAEGVLEALSVGLGLEAGALKEALGGEEMSLEMKINLYPPCPQPELALGVEAHTDMSALTILLPNQVPGLQVIKDGSWVSVDYVPDALVVHVGDQIEPISPAPLCLQTIDEN</sequence>
<dbReference type="Proteomes" id="UP000017836">
    <property type="component" value="Unassembled WGS sequence"/>
</dbReference>
<dbReference type="Gene3D" id="2.60.120.330">
    <property type="entry name" value="B-lactam Antibiotic, Isopenicillin N Synthase, Chain"/>
    <property type="match status" value="1"/>
</dbReference>
<dbReference type="PANTHER" id="PTHR47991">
    <property type="entry name" value="OXOGLUTARATE/IRON-DEPENDENT DIOXYGENASE"/>
    <property type="match status" value="1"/>
</dbReference>
<evidence type="ECO:0000256" key="2">
    <source>
        <dbReference type="ARBA" id="ARBA00022723"/>
    </source>
</evidence>
<dbReference type="InterPro" id="IPR005123">
    <property type="entry name" value="Oxoglu/Fe-dep_dioxygenase_dom"/>
</dbReference>
<evidence type="ECO:0000256" key="1">
    <source>
        <dbReference type="ARBA" id="ARBA00008056"/>
    </source>
</evidence>
<keyword evidence="2 4" id="KW-0479">Metal-binding</keyword>
<dbReference type="InterPro" id="IPR027443">
    <property type="entry name" value="IPNS-like_sf"/>
</dbReference>
<dbReference type="eggNOG" id="KOG0143">
    <property type="taxonomic scope" value="Eukaryota"/>
</dbReference>
<keyword evidence="7" id="KW-1185">Reference proteome</keyword>
<organism evidence="6 7">
    <name type="scientific">Amborella trichopoda</name>
    <dbReference type="NCBI Taxonomy" id="13333"/>
    <lineage>
        <taxon>Eukaryota</taxon>
        <taxon>Viridiplantae</taxon>
        <taxon>Streptophyta</taxon>
        <taxon>Embryophyta</taxon>
        <taxon>Tracheophyta</taxon>
        <taxon>Spermatophyta</taxon>
        <taxon>Magnoliopsida</taxon>
        <taxon>Amborellales</taxon>
        <taxon>Amborellaceae</taxon>
        <taxon>Amborella</taxon>
    </lineage>
</organism>
<evidence type="ECO:0000256" key="3">
    <source>
        <dbReference type="ARBA" id="ARBA00023004"/>
    </source>
</evidence>
<protein>
    <recommendedName>
        <fullName evidence="5">Fe2OG dioxygenase domain-containing protein</fullName>
    </recommendedName>
</protein>
<evidence type="ECO:0000256" key="4">
    <source>
        <dbReference type="RuleBase" id="RU003682"/>
    </source>
</evidence>
<gene>
    <name evidence="6" type="ORF">AMTR_s00073p00090510</name>
</gene>
<evidence type="ECO:0000313" key="6">
    <source>
        <dbReference type="EMBL" id="ERM97324.1"/>
    </source>
</evidence>
<name>W1NRJ0_AMBTC</name>
<dbReference type="InterPro" id="IPR044861">
    <property type="entry name" value="IPNS-like_FE2OG_OXY"/>
</dbReference>
<keyword evidence="4" id="KW-0560">Oxidoreductase</keyword>
<dbReference type="PROSITE" id="PS51471">
    <property type="entry name" value="FE2OG_OXY"/>
    <property type="match status" value="1"/>
</dbReference>
<dbReference type="SUPFAM" id="SSF51197">
    <property type="entry name" value="Clavaminate synthase-like"/>
    <property type="match status" value="1"/>
</dbReference>
<dbReference type="STRING" id="13333.W1NRJ0"/>
<comment type="similarity">
    <text evidence="1 4">Belongs to the iron/ascorbate-dependent oxidoreductase family.</text>
</comment>
<proteinExistence type="inferred from homology"/>
<feature type="domain" description="Fe2OG dioxygenase" evidence="5">
    <location>
        <begin position="189"/>
        <end position="272"/>
    </location>
</feature>
<dbReference type="EMBL" id="KI396509">
    <property type="protein sequence ID" value="ERM97324.1"/>
    <property type="molecule type" value="Genomic_DNA"/>
</dbReference>
<keyword evidence="3 4" id="KW-0408">Iron</keyword>
<dbReference type="AlphaFoldDB" id="W1NRJ0"/>
<dbReference type="InterPro" id="IPR050295">
    <property type="entry name" value="Plant_2OG-oxidoreductases"/>
</dbReference>
<dbReference type="InterPro" id="IPR026992">
    <property type="entry name" value="DIOX_N"/>
</dbReference>
<accession>W1NRJ0</accession>
<dbReference type="Pfam" id="PF14226">
    <property type="entry name" value="DIOX_N"/>
    <property type="match status" value="1"/>
</dbReference>
<dbReference type="GO" id="GO:0016706">
    <property type="term" value="F:2-oxoglutarate-dependent dioxygenase activity"/>
    <property type="evidence" value="ECO:0000318"/>
    <property type="project" value="GO_Central"/>
</dbReference>
<dbReference type="Gramene" id="ERM97324">
    <property type="protein sequence ID" value="ERM97324"/>
    <property type="gene ID" value="AMTR_s00073p00090510"/>
</dbReference>
<dbReference type="GO" id="GO:0046872">
    <property type="term" value="F:metal ion binding"/>
    <property type="evidence" value="ECO:0007669"/>
    <property type="project" value="UniProtKB-KW"/>
</dbReference>